<name>A0A8K1FQL7_PYTOL</name>
<evidence type="ECO:0000256" key="2">
    <source>
        <dbReference type="SAM" id="SignalP"/>
    </source>
</evidence>
<comment type="caution">
    <text evidence="3">The sequence shown here is derived from an EMBL/GenBank/DDBJ whole genome shotgun (WGS) entry which is preliminary data.</text>
</comment>
<dbReference type="AlphaFoldDB" id="A0A8K1FQL7"/>
<dbReference type="PANTHER" id="PTHR40855">
    <property type="entry name" value="DIOX_N DOMAIN-CONTAINING PROTEIN"/>
    <property type="match status" value="1"/>
</dbReference>
<feature type="compositionally biased region" description="Polar residues" evidence="1">
    <location>
        <begin position="504"/>
        <end position="530"/>
    </location>
</feature>
<dbReference type="EMBL" id="SPLM01000007">
    <property type="protein sequence ID" value="TMW66718.1"/>
    <property type="molecule type" value="Genomic_DNA"/>
</dbReference>
<dbReference type="Proteomes" id="UP000794436">
    <property type="component" value="Unassembled WGS sequence"/>
</dbReference>
<proteinExistence type="predicted"/>
<dbReference type="OrthoDB" id="65473at2759"/>
<reference evidence="3" key="1">
    <citation type="submission" date="2019-03" db="EMBL/GenBank/DDBJ databases">
        <title>Long read genome sequence of the mycoparasitic Pythium oligandrum ATCC 38472 isolated from sugarbeet rhizosphere.</title>
        <authorList>
            <person name="Gaulin E."/>
        </authorList>
    </citation>
    <scope>NUCLEOTIDE SEQUENCE</scope>
    <source>
        <strain evidence="3">ATCC 38472_TT</strain>
    </source>
</reference>
<feature type="compositionally biased region" description="Low complexity" evidence="1">
    <location>
        <begin position="439"/>
        <end position="503"/>
    </location>
</feature>
<evidence type="ECO:0008006" key="5">
    <source>
        <dbReference type="Google" id="ProtNLM"/>
    </source>
</evidence>
<feature type="region of interest" description="Disordered" evidence="1">
    <location>
        <begin position="432"/>
        <end position="537"/>
    </location>
</feature>
<evidence type="ECO:0000313" key="3">
    <source>
        <dbReference type="EMBL" id="TMW66718.1"/>
    </source>
</evidence>
<sequence>MVSTRALAPLLLATASAAELASYDVPSVDYEHLATESHALLQAMQRDGIVALKNIPQYTALREQYLAKAASCAVQAKAQGAEFLLHRQLQDGTQRYTISTESGRRLDASGFETVETCPGYQEVYHQFSRTIEEAVSSVGRALDGTKALQIARRQLLTSNQMTARELVDDSVHLDHFHAYEASRELTTTDLSLAMHTDNGLLIAMTAPEYFDVAASGHVSSHETRSEDAGLIIKTAAGETVRPVLHADELVLMLGEGINQWIHTTPQLHPVTHGMQYPRGLSYVNDDHHSLRAWFGKMILLSDNHVMLNSGMTYGEYANKTTRYLMESHADEGFAAVACPPHHRLLASDNKCTLKKCSPKAGADASALTKSCQILCNHNDASDAKVCTANCDCETSSDPATKCWMLCVADVSKSECPGEQKCNDAGNHDKTAMTCVAGDSTPAPSTTSSSPSPSPSSTTKSPAPSTTTTTAPSPSPSSASPSPSPSSTGTSSGSKTESAGSSETEPVTGSSADAASSTEGAAGSPVTTAPAPSSAVKPVTAMTLVSISAMMLMATLA</sequence>
<organism evidence="3 4">
    <name type="scientific">Pythium oligandrum</name>
    <name type="common">Mycoparasitic fungus</name>
    <dbReference type="NCBI Taxonomy" id="41045"/>
    <lineage>
        <taxon>Eukaryota</taxon>
        <taxon>Sar</taxon>
        <taxon>Stramenopiles</taxon>
        <taxon>Oomycota</taxon>
        <taxon>Peronosporomycetes</taxon>
        <taxon>Pythiales</taxon>
        <taxon>Pythiaceae</taxon>
        <taxon>Pythium</taxon>
    </lineage>
</organism>
<accession>A0A8K1FQL7</accession>
<feature type="signal peptide" evidence="2">
    <location>
        <begin position="1"/>
        <end position="17"/>
    </location>
</feature>
<evidence type="ECO:0000256" key="1">
    <source>
        <dbReference type="SAM" id="MobiDB-lite"/>
    </source>
</evidence>
<feature type="chain" id="PRO_5035422062" description="Fe2OG dioxygenase domain-containing protein" evidence="2">
    <location>
        <begin position="18"/>
        <end position="556"/>
    </location>
</feature>
<dbReference type="PANTHER" id="PTHR40855:SF1">
    <property type="entry name" value="CLAVAMINATE SYNTHASE-LIKE PROTEIN"/>
    <property type="match status" value="1"/>
</dbReference>
<protein>
    <recommendedName>
        <fullName evidence="5">Fe2OG dioxygenase domain-containing protein</fullName>
    </recommendedName>
</protein>
<evidence type="ECO:0000313" key="4">
    <source>
        <dbReference type="Proteomes" id="UP000794436"/>
    </source>
</evidence>
<keyword evidence="2" id="KW-0732">Signal</keyword>
<keyword evidence="4" id="KW-1185">Reference proteome</keyword>
<gene>
    <name evidence="3" type="ORF">Poli38472_014030</name>
</gene>